<dbReference type="InterPro" id="IPR005182">
    <property type="entry name" value="YdbS-like_PH"/>
</dbReference>
<dbReference type="EMBL" id="LAYY01000035">
    <property type="protein sequence ID" value="KKK36263.1"/>
    <property type="molecule type" value="Genomic_DNA"/>
</dbReference>
<evidence type="ECO:0000259" key="2">
    <source>
        <dbReference type="Pfam" id="PF03703"/>
    </source>
</evidence>
<dbReference type="Pfam" id="PF03703">
    <property type="entry name" value="bPH_2"/>
    <property type="match status" value="1"/>
</dbReference>
<evidence type="ECO:0000313" key="4">
    <source>
        <dbReference type="Proteomes" id="UP000034166"/>
    </source>
</evidence>
<dbReference type="PANTHER" id="PTHR34473:SF2">
    <property type="entry name" value="UPF0699 TRANSMEMBRANE PROTEIN YDBT"/>
    <property type="match status" value="1"/>
</dbReference>
<feature type="transmembrane region" description="Helical" evidence="1">
    <location>
        <begin position="21"/>
        <end position="40"/>
    </location>
</feature>
<keyword evidence="4" id="KW-1185">Reference proteome</keyword>
<dbReference type="OrthoDB" id="1750577at2"/>
<name>A0A0M2SPT5_9BACI</name>
<feature type="transmembrane region" description="Helical" evidence="1">
    <location>
        <begin position="46"/>
        <end position="66"/>
    </location>
</feature>
<feature type="domain" description="YdbS-like PH" evidence="2">
    <location>
        <begin position="72"/>
        <end position="145"/>
    </location>
</feature>
<dbReference type="PATRIC" id="fig|1408103.3.peg.4453"/>
<dbReference type="Proteomes" id="UP000034166">
    <property type="component" value="Unassembled WGS sequence"/>
</dbReference>
<keyword evidence="1" id="KW-1133">Transmembrane helix</keyword>
<gene>
    <name evidence="3" type="ORF">WQ57_20110</name>
</gene>
<accession>A0A0M2SPT5</accession>
<comment type="caution">
    <text evidence="3">The sequence shown here is derived from an EMBL/GenBank/DDBJ whole genome shotgun (WGS) entry which is preliminary data.</text>
</comment>
<keyword evidence="1" id="KW-0812">Transmembrane</keyword>
<dbReference type="AlphaFoldDB" id="A0A0M2SPT5"/>
<dbReference type="RefSeq" id="WP_046525562.1">
    <property type="nucleotide sequence ID" value="NZ_LAYY01000035.1"/>
</dbReference>
<proteinExistence type="predicted"/>
<reference evidence="3 4" key="1">
    <citation type="submission" date="2015-04" db="EMBL/GenBank/DDBJ databases">
        <title>Taxonomic description and genome sequence of Bacillus campisalis sp. nov., a novel member of the genus Bacillus isolated from solar saltern.</title>
        <authorList>
            <person name="Mathan Kumar R."/>
            <person name="Kaur G."/>
            <person name="Kumar A."/>
            <person name="Singh N.K."/>
            <person name="Kaur N."/>
            <person name="Kumar N."/>
            <person name="Mayilraj S."/>
        </authorList>
    </citation>
    <scope>NUCLEOTIDE SEQUENCE [LARGE SCALE GENOMIC DNA]</scope>
    <source>
        <strain evidence="3 4">SA2-6</strain>
    </source>
</reference>
<organism evidence="3 4">
    <name type="scientific">Mesobacillus campisalis</name>
    <dbReference type="NCBI Taxonomy" id="1408103"/>
    <lineage>
        <taxon>Bacteria</taxon>
        <taxon>Bacillati</taxon>
        <taxon>Bacillota</taxon>
        <taxon>Bacilli</taxon>
        <taxon>Bacillales</taxon>
        <taxon>Bacillaceae</taxon>
        <taxon>Mesobacillus</taxon>
    </lineage>
</organism>
<evidence type="ECO:0000313" key="3">
    <source>
        <dbReference type="EMBL" id="KKK36263.1"/>
    </source>
</evidence>
<evidence type="ECO:0000256" key="1">
    <source>
        <dbReference type="SAM" id="Phobius"/>
    </source>
</evidence>
<protein>
    <submittedName>
        <fullName evidence="3">Membrane protein</fullName>
    </submittedName>
</protein>
<sequence length="160" mass="18516">MILEPQTRISERALTVWQISGGIHSLIVWLFGAGLVAIAWLFDWPWWLAGSVLAICALHSYFFILLMPRLRWKRWRYEVREQEIELQRGVFIIKRTLVPMIRVQHVDTRQGPILRKYGLATITISTAATVHEIPALELDEAEELRLSISKLARVADEDDV</sequence>
<keyword evidence="1" id="KW-0472">Membrane</keyword>
<dbReference type="PANTHER" id="PTHR34473">
    <property type="entry name" value="UPF0699 TRANSMEMBRANE PROTEIN YDBS"/>
    <property type="match status" value="1"/>
</dbReference>